<name>A0A1B7HH14_9ENTR</name>
<keyword evidence="4" id="KW-1185">Reference proteome</keyword>
<dbReference type="GO" id="GO:0006355">
    <property type="term" value="P:regulation of DNA-templated transcription"/>
    <property type="evidence" value="ECO:0007669"/>
    <property type="project" value="InterPro"/>
</dbReference>
<dbReference type="GO" id="GO:0003677">
    <property type="term" value="F:DNA binding"/>
    <property type="evidence" value="ECO:0007669"/>
    <property type="project" value="UniProtKB-KW"/>
</dbReference>
<dbReference type="PRINTS" id="PR00038">
    <property type="entry name" value="HTHLUXR"/>
</dbReference>
<dbReference type="Pfam" id="PF00196">
    <property type="entry name" value="GerE"/>
    <property type="match status" value="1"/>
</dbReference>
<dbReference type="EMBL" id="LXEO01000066">
    <property type="protein sequence ID" value="OAT14914.1"/>
    <property type="molecule type" value="Genomic_DNA"/>
</dbReference>
<dbReference type="Gene3D" id="1.10.10.10">
    <property type="entry name" value="Winged helix-like DNA-binding domain superfamily/Winged helix DNA-binding domain"/>
    <property type="match status" value="1"/>
</dbReference>
<accession>A0A1B7HH14</accession>
<dbReference type="RefSeq" id="WP_064556203.1">
    <property type="nucleotide sequence ID" value="NZ_LXEO01000066.1"/>
</dbReference>
<feature type="domain" description="HTH luxR-type" evidence="2">
    <location>
        <begin position="121"/>
        <end position="178"/>
    </location>
</feature>
<dbReference type="AlphaFoldDB" id="A0A1B7HH14"/>
<organism evidence="3 4">
    <name type="scientific">Buttiauxella noackiae ATCC 51607</name>
    <dbReference type="NCBI Taxonomy" id="1354255"/>
    <lineage>
        <taxon>Bacteria</taxon>
        <taxon>Pseudomonadati</taxon>
        <taxon>Pseudomonadota</taxon>
        <taxon>Gammaproteobacteria</taxon>
        <taxon>Enterobacterales</taxon>
        <taxon>Enterobacteriaceae</taxon>
        <taxon>Buttiauxella</taxon>
    </lineage>
</organism>
<sequence>MKIYVLTENNYLYNGIAHTLASRADCQCVKLSTQNKSNYIVSRLSKPGDIFIIASEYSNMNFSMLMELNLSNASVIIATNNFGWKISSIFRFSTIARNFHMFDLLQAINLIKPVSNKDVLLPRITASEKEVLMLTMNGGRVDFISSRLNIAVKTAYAHQRSVFKKLGIRKIQDITKLPYNYINYIVHTN</sequence>
<protein>
    <submittedName>
        <fullName evidence="3">Signal transduction response regulator</fullName>
    </submittedName>
</protein>
<dbReference type="InterPro" id="IPR036388">
    <property type="entry name" value="WH-like_DNA-bd_sf"/>
</dbReference>
<proteinExistence type="predicted"/>
<dbReference type="SMART" id="SM00421">
    <property type="entry name" value="HTH_LUXR"/>
    <property type="match status" value="1"/>
</dbReference>
<comment type="caution">
    <text evidence="3">The sequence shown here is derived from an EMBL/GenBank/DDBJ whole genome shotgun (WGS) entry which is preliminary data.</text>
</comment>
<keyword evidence="1" id="KW-0238">DNA-binding</keyword>
<reference evidence="3 4" key="1">
    <citation type="submission" date="2016-04" db="EMBL/GenBank/DDBJ databases">
        <title>ATOL: Assembling a taxonomically balanced genome-scale reconstruction of the evolutionary history of the Enterobacteriaceae.</title>
        <authorList>
            <person name="Plunkett G.III."/>
            <person name="Neeno-Eckwall E.C."/>
            <person name="Glasner J.D."/>
            <person name="Perna N.T."/>
        </authorList>
    </citation>
    <scope>NUCLEOTIDE SEQUENCE [LARGE SCALE GENOMIC DNA]</scope>
    <source>
        <strain evidence="3 4">ATCC 51607</strain>
    </source>
</reference>
<gene>
    <name evidence="3" type="ORF">M979_4089</name>
</gene>
<dbReference type="InterPro" id="IPR000792">
    <property type="entry name" value="Tscrpt_reg_LuxR_C"/>
</dbReference>
<evidence type="ECO:0000313" key="3">
    <source>
        <dbReference type="EMBL" id="OAT14914.1"/>
    </source>
</evidence>
<evidence type="ECO:0000313" key="4">
    <source>
        <dbReference type="Proteomes" id="UP000078286"/>
    </source>
</evidence>
<dbReference type="Proteomes" id="UP000078286">
    <property type="component" value="Unassembled WGS sequence"/>
</dbReference>
<evidence type="ECO:0000256" key="1">
    <source>
        <dbReference type="ARBA" id="ARBA00023125"/>
    </source>
</evidence>
<evidence type="ECO:0000259" key="2">
    <source>
        <dbReference type="SMART" id="SM00421"/>
    </source>
</evidence>
<dbReference type="PATRIC" id="fig|1354255.3.peg.4206"/>
<dbReference type="SUPFAM" id="SSF46894">
    <property type="entry name" value="C-terminal effector domain of the bipartite response regulators"/>
    <property type="match status" value="1"/>
</dbReference>
<dbReference type="InterPro" id="IPR016032">
    <property type="entry name" value="Sig_transdc_resp-reg_C-effctor"/>
</dbReference>